<comment type="caution">
    <text evidence="1">The sequence shown here is derived from an EMBL/GenBank/DDBJ whole genome shotgun (WGS) entry which is preliminary data.</text>
</comment>
<evidence type="ECO:0000313" key="2">
    <source>
        <dbReference type="Proteomes" id="UP000642673"/>
    </source>
</evidence>
<reference evidence="2" key="1">
    <citation type="journal article" date="2019" name="Int. J. Syst. Evol. Microbiol.">
        <title>The Global Catalogue of Microorganisms (GCM) 10K type strain sequencing project: providing services to taxonomists for standard genome sequencing and annotation.</title>
        <authorList>
            <consortium name="The Broad Institute Genomics Platform"/>
            <consortium name="The Broad Institute Genome Sequencing Center for Infectious Disease"/>
            <person name="Wu L."/>
            <person name="Ma J."/>
        </authorList>
    </citation>
    <scope>NUCLEOTIDE SEQUENCE [LARGE SCALE GENOMIC DNA]</scope>
    <source>
        <strain evidence="2">JCM 4738</strain>
    </source>
</reference>
<dbReference type="EMBL" id="BMVP01000028">
    <property type="protein sequence ID" value="GHB85443.1"/>
    <property type="molecule type" value="Genomic_DNA"/>
</dbReference>
<protein>
    <recommendedName>
        <fullName evidence="3">PASTA domain-containing protein</fullName>
    </recommendedName>
</protein>
<sequence length="105" mass="10465">MTAAAGRGLACDVGGMGVPVPPTSPPASPAAVGSSPGCRLEAIAPVVASDLLAKGFAARLAGGPSADAWEVKLMAYGTTARPWARPTSIAASPRGELVVIQQQRE</sequence>
<dbReference type="Proteomes" id="UP000642673">
    <property type="component" value="Unassembled WGS sequence"/>
</dbReference>
<evidence type="ECO:0008006" key="3">
    <source>
        <dbReference type="Google" id="ProtNLM"/>
    </source>
</evidence>
<keyword evidence="2" id="KW-1185">Reference proteome</keyword>
<accession>A0ABQ3F5H9</accession>
<proteinExistence type="predicted"/>
<organism evidence="1 2">
    <name type="scientific">Streptomyces cirratus</name>
    <dbReference type="NCBI Taxonomy" id="68187"/>
    <lineage>
        <taxon>Bacteria</taxon>
        <taxon>Bacillati</taxon>
        <taxon>Actinomycetota</taxon>
        <taxon>Actinomycetes</taxon>
        <taxon>Kitasatosporales</taxon>
        <taxon>Streptomycetaceae</taxon>
        <taxon>Streptomyces</taxon>
    </lineage>
</organism>
<name>A0ABQ3F5H9_9ACTN</name>
<evidence type="ECO:0000313" key="1">
    <source>
        <dbReference type="EMBL" id="GHB85443.1"/>
    </source>
</evidence>
<gene>
    <name evidence="1" type="ORF">GCM10010347_65460</name>
</gene>